<dbReference type="RefSeq" id="WP_146088321.1">
    <property type="nucleotide sequence ID" value="NZ_FNVU01000010.1"/>
</dbReference>
<feature type="transmembrane region" description="Helical" evidence="2">
    <location>
        <begin position="29"/>
        <end position="51"/>
    </location>
</feature>
<feature type="transmembrane region" description="Helical" evidence="2">
    <location>
        <begin position="145"/>
        <end position="161"/>
    </location>
</feature>
<keyword evidence="5" id="KW-1185">Reference proteome</keyword>
<feature type="transmembrane region" description="Helical" evidence="2">
    <location>
        <begin position="262"/>
        <end position="285"/>
    </location>
</feature>
<dbReference type="PANTHER" id="PTHR23028:SF53">
    <property type="entry name" value="ACYL_TRANSF_3 DOMAIN-CONTAINING PROTEIN"/>
    <property type="match status" value="1"/>
</dbReference>
<feature type="transmembrane region" description="Helical" evidence="2">
    <location>
        <begin position="209"/>
        <end position="227"/>
    </location>
</feature>
<name>A0A1H6CUS0_9ACTN</name>
<dbReference type="EMBL" id="FNVU01000010">
    <property type="protein sequence ID" value="SEG76598.1"/>
    <property type="molecule type" value="Genomic_DNA"/>
</dbReference>
<keyword evidence="2" id="KW-0472">Membrane</keyword>
<accession>A0A1H6CUS0</accession>
<keyword evidence="2" id="KW-0812">Transmembrane</keyword>
<evidence type="ECO:0000313" key="5">
    <source>
        <dbReference type="Proteomes" id="UP000236754"/>
    </source>
</evidence>
<feature type="compositionally biased region" description="Basic residues" evidence="1">
    <location>
        <begin position="379"/>
        <end position="389"/>
    </location>
</feature>
<dbReference type="Pfam" id="PF01757">
    <property type="entry name" value="Acyl_transf_3"/>
    <property type="match status" value="1"/>
</dbReference>
<feature type="region of interest" description="Disordered" evidence="1">
    <location>
        <begin position="435"/>
        <end position="470"/>
    </location>
</feature>
<dbReference type="Proteomes" id="UP000236754">
    <property type="component" value="Unassembled WGS sequence"/>
</dbReference>
<feature type="transmembrane region" description="Helical" evidence="2">
    <location>
        <begin position="72"/>
        <end position="91"/>
    </location>
</feature>
<dbReference type="InterPro" id="IPR050879">
    <property type="entry name" value="Acyltransferase_3"/>
</dbReference>
<feature type="transmembrane region" description="Helical" evidence="2">
    <location>
        <begin position="392"/>
        <end position="414"/>
    </location>
</feature>
<sequence length="626" mass="65737">MRLAGLDGLRALAVAAVIAYHVDPSWLPGGYLGVDVFFGISGFLITHLLVAEHRRNGRIGLGGFWRRRALRLLPELLLVLTACALVGRLAAGRGTGIGDGLRDDTLASLAFANNWWQIHQGADYFHHFGSPPLLQHLWSLSVEEQFYLAWPLLLAALLPLARGRRARAAVTAVLAVLAAGGAAASLWRMHALGPGAAGGSRAYFGTDSHCGALLAGCAAALALPALTRAAARLPRRGRAAVRTALAVLTAFAVLGPGNGVMYGWGFAVVAAATAVVCAGCAAGAAPRLLDTAPFRLLGRHSYGLYLWHWPVVVTVNTLWPETTATVRAVELLAPLPLAVAGQRLVQRPVAAALRRRRAAPEMPEATDAPAAVAAVPDRRRQRQRQRQRQRSLLPVLAGAAVLAAFAVLVSPASAPSALQRQLRAGAAYEATLAGKGGDAHGAPHGASATPADPGASPAAPRTPAAGGVDGSDITMIGDSITLGSAQDLHRVLPGIDLHAEVGRMMEQAPGICAQLLAEHRLRGTVVLALGTNATFDAWDVDRVRAVVGDRRIVLTTVRGPFPWQDSVNTAVRDYHSRHPEVLLDDWYTTVASHLDLLWIDHIHPRGGAGTSLFATSLADTLATGGT</sequence>
<dbReference type="InterPro" id="IPR002656">
    <property type="entry name" value="Acyl_transf_3_dom"/>
</dbReference>
<feature type="region of interest" description="Disordered" evidence="1">
    <location>
        <begin position="357"/>
        <end position="390"/>
    </location>
</feature>
<feature type="transmembrane region" description="Helical" evidence="2">
    <location>
        <begin position="168"/>
        <end position="189"/>
    </location>
</feature>
<evidence type="ECO:0000256" key="2">
    <source>
        <dbReference type="SAM" id="Phobius"/>
    </source>
</evidence>
<keyword evidence="2" id="KW-1133">Transmembrane helix</keyword>
<dbReference type="PANTHER" id="PTHR23028">
    <property type="entry name" value="ACETYLTRANSFERASE"/>
    <property type="match status" value="1"/>
</dbReference>
<feature type="transmembrane region" description="Helical" evidence="2">
    <location>
        <begin position="239"/>
        <end position="256"/>
    </location>
</feature>
<evidence type="ECO:0000256" key="1">
    <source>
        <dbReference type="SAM" id="MobiDB-lite"/>
    </source>
</evidence>
<gene>
    <name evidence="4" type="ORF">SAMN05216223_110109</name>
</gene>
<evidence type="ECO:0000259" key="3">
    <source>
        <dbReference type="Pfam" id="PF01757"/>
    </source>
</evidence>
<dbReference type="GO" id="GO:0016747">
    <property type="term" value="F:acyltransferase activity, transferring groups other than amino-acyl groups"/>
    <property type="evidence" value="ECO:0007669"/>
    <property type="project" value="InterPro"/>
</dbReference>
<proteinExistence type="predicted"/>
<dbReference type="OrthoDB" id="3404679at2"/>
<dbReference type="SUPFAM" id="SSF52266">
    <property type="entry name" value="SGNH hydrolase"/>
    <property type="match status" value="1"/>
</dbReference>
<keyword evidence="4" id="KW-0808">Transferase</keyword>
<feature type="domain" description="Acyltransferase 3" evidence="3">
    <location>
        <begin position="4"/>
        <end position="322"/>
    </location>
</feature>
<organism evidence="4 5">
    <name type="scientific">Actinacidiphila yanglinensis</name>
    <dbReference type="NCBI Taxonomy" id="310779"/>
    <lineage>
        <taxon>Bacteria</taxon>
        <taxon>Bacillati</taxon>
        <taxon>Actinomycetota</taxon>
        <taxon>Actinomycetes</taxon>
        <taxon>Kitasatosporales</taxon>
        <taxon>Streptomycetaceae</taxon>
        <taxon>Actinacidiphila</taxon>
    </lineage>
</organism>
<reference evidence="4 5" key="1">
    <citation type="submission" date="2016-10" db="EMBL/GenBank/DDBJ databases">
        <authorList>
            <person name="de Groot N.N."/>
        </authorList>
    </citation>
    <scope>NUCLEOTIDE SEQUENCE [LARGE SCALE GENOMIC DNA]</scope>
    <source>
        <strain evidence="4 5">CGMCC 4.2023</strain>
    </source>
</reference>
<dbReference type="GO" id="GO:0009103">
    <property type="term" value="P:lipopolysaccharide biosynthetic process"/>
    <property type="evidence" value="ECO:0007669"/>
    <property type="project" value="TreeGrafter"/>
</dbReference>
<evidence type="ECO:0000313" key="4">
    <source>
        <dbReference type="EMBL" id="SEG76598.1"/>
    </source>
</evidence>
<protein>
    <submittedName>
        <fullName evidence="4">Peptidoglycan-N-acetylmuramate O-acetyltransferase</fullName>
    </submittedName>
</protein>
<dbReference type="AlphaFoldDB" id="A0A1H6CUS0"/>
<dbReference type="GO" id="GO:0016020">
    <property type="term" value="C:membrane"/>
    <property type="evidence" value="ECO:0007669"/>
    <property type="project" value="TreeGrafter"/>
</dbReference>